<sequence>MPAGAGQGRVEIARPDLAAGVGDAGHRDVGGGHSRPDQGRQVGEPDGSDGAWARIAGHGVRPYPVGARLPHTHADLRLIYGKAVYFGADLVLGGTR</sequence>
<proteinExistence type="predicted"/>
<evidence type="ECO:0000256" key="1">
    <source>
        <dbReference type="SAM" id="MobiDB-lite"/>
    </source>
</evidence>
<protein>
    <submittedName>
        <fullName evidence="2">Uncharacterized protein</fullName>
    </submittedName>
</protein>
<reference evidence="2 3" key="1">
    <citation type="submission" date="2021-01" db="EMBL/GenBank/DDBJ databases">
        <title>Whole genome shotgun sequence of Asanoa iriomotensis NBRC 100142.</title>
        <authorList>
            <person name="Komaki H."/>
            <person name="Tamura T."/>
        </authorList>
    </citation>
    <scope>NUCLEOTIDE SEQUENCE [LARGE SCALE GENOMIC DNA]</scope>
    <source>
        <strain evidence="2 3">NBRC 100142</strain>
    </source>
</reference>
<evidence type="ECO:0000313" key="3">
    <source>
        <dbReference type="Proteomes" id="UP000624325"/>
    </source>
</evidence>
<dbReference type="EMBL" id="BONC01000052">
    <property type="protein sequence ID" value="GIF59684.1"/>
    <property type="molecule type" value="Genomic_DNA"/>
</dbReference>
<feature type="region of interest" description="Disordered" evidence="1">
    <location>
        <begin position="1"/>
        <end position="54"/>
    </location>
</feature>
<feature type="compositionally biased region" description="Basic and acidic residues" evidence="1">
    <location>
        <begin position="24"/>
        <end position="38"/>
    </location>
</feature>
<keyword evidence="3" id="KW-1185">Reference proteome</keyword>
<dbReference type="Proteomes" id="UP000624325">
    <property type="component" value="Unassembled WGS sequence"/>
</dbReference>
<evidence type="ECO:0000313" key="2">
    <source>
        <dbReference type="EMBL" id="GIF59684.1"/>
    </source>
</evidence>
<gene>
    <name evidence="2" type="ORF">Air01nite_57790</name>
</gene>
<name>A0ABQ4CAB0_9ACTN</name>
<organism evidence="2 3">
    <name type="scientific">Asanoa iriomotensis</name>
    <dbReference type="NCBI Taxonomy" id="234613"/>
    <lineage>
        <taxon>Bacteria</taxon>
        <taxon>Bacillati</taxon>
        <taxon>Actinomycetota</taxon>
        <taxon>Actinomycetes</taxon>
        <taxon>Micromonosporales</taxon>
        <taxon>Micromonosporaceae</taxon>
        <taxon>Asanoa</taxon>
    </lineage>
</organism>
<accession>A0ABQ4CAB0</accession>
<comment type="caution">
    <text evidence="2">The sequence shown here is derived from an EMBL/GenBank/DDBJ whole genome shotgun (WGS) entry which is preliminary data.</text>
</comment>